<accession>A0A9Q3HPI0</accession>
<evidence type="ECO:0000313" key="1">
    <source>
        <dbReference type="EMBL" id="MBW0512843.1"/>
    </source>
</evidence>
<reference evidence="1" key="1">
    <citation type="submission" date="2021-03" db="EMBL/GenBank/DDBJ databases">
        <title>Draft genome sequence of rust myrtle Austropuccinia psidii MF-1, a brazilian biotype.</title>
        <authorList>
            <person name="Quecine M.C."/>
            <person name="Pachon D.M.R."/>
            <person name="Bonatelli M.L."/>
            <person name="Correr F.H."/>
            <person name="Franceschini L.M."/>
            <person name="Leite T.F."/>
            <person name="Margarido G.R.A."/>
            <person name="Almeida C.A."/>
            <person name="Ferrarezi J.A."/>
            <person name="Labate C.A."/>
        </authorList>
    </citation>
    <scope>NUCLEOTIDE SEQUENCE</scope>
    <source>
        <strain evidence="1">MF-1</strain>
    </source>
</reference>
<dbReference type="Proteomes" id="UP000765509">
    <property type="component" value="Unassembled WGS sequence"/>
</dbReference>
<keyword evidence="2" id="KW-1185">Reference proteome</keyword>
<proteinExistence type="predicted"/>
<organism evidence="1 2">
    <name type="scientific">Austropuccinia psidii MF-1</name>
    <dbReference type="NCBI Taxonomy" id="1389203"/>
    <lineage>
        <taxon>Eukaryota</taxon>
        <taxon>Fungi</taxon>
        <taxon>Dikarya</taxon>
        <taxon>Basidiomycota</taxon>
        <taxon>Pucciniomycotina</taxon>
        <taxon>Pucciniomycetes</taxon>
        <taxon>Pucciniales</taxon>
        <taxon>Sphaerophragmiaceae</taxon>
        <taxon>Austropuccinia</taxon>
    </lineage>
</organism>
<dbReference type="EMBL" id="AVOT02023023">
    <property type="protein sequence ID" value="MBW0512843.1"/>
    <property type="molecule type" value="Genomic_DNA"/>
</dbReference>
<sequence>MFHTPQDIVEVEYSPFQVKKMMKSRKIRLNEKGHRQHLVIFKNKPADKDKWLVEDEIPDGELYLRRFRASRRAEKSRVMSLFWRKGMSAWDSKPKDKNDSAIP</sequence>
<protein>
    <submittedName>
        <fullName evidence="1">Uncharacterized protein</fullName>
    </submittedName>
</protein>
<gene>
    <name evidence="1" type="ORF">O181_052558</name>
</gene>
<dbReference type="OrthoDB" id="2514203at2759"/>
<comment type="caution">
    <text evidence="1">The sequence shown here is derived from an EMBL/GenBank/DDBJ whole genome shotgun (WGS) entry which is preliminary data.</text>
</comment>
<evidence type="ECO:0000313" key="2">
    <source>
        <dbReference type="Proteomes" id="UP000765509"/>
    </source>
</evidence>
<dbReference type="AlphaFoldDB" id="A0A9Q3HPI0"/>
<name>A0A9Q3HPI0_9BASI</name>